<name>A0ABD5NDH6_9EURY</name>
<evidence type="ECO:0000259" key="1">
    <source>
        <dbReference type="Pfam" id="PF13460"/>
    </source>
</evidence>
<reference evidence="2 3" key="1">
    <citation type="journal article" date="2019" name="Int. J. Syst. Evol. Microbiol.">
        <title>The Global Catalogue of Microorganisms (GCM) 10K type strain sequencing project: providing services to taxonomists for standard genome sequencing and annotation.</title>
        <authorList>
            <consortium name="The Broad Institute Genomics Platform"/>
            <consortium name="The Broad Institute Genome Sequencing Center for Infectious Disease"/>
            <person name="Wu L."/>
            <person name="Ma J."/>
        </authorList>
    </citation>
    <scope>NUCLEOTIDE SEQUENCE [LARGE SCALE GENOMIC DNA]</scope>
    <source>
        <strain evidence="2 3">CGMCC 1.12562</strain>
    </source>
</reference>
<keyword evidence="3" id="KW-1185">Reference proteome</keyword>
<dbReference type="RefSeq" id="WP_232571596.1">
    <property type="nucleotide sequence ID" value="NZ_CP089466.1"/>
</dbReference>
<organism evidence="2 3">
    <name type="scientific">Halobacterium litoreum</name>
    <dbReference type="NCBI Taxonomy" id="2039234"/>
    <lineage>
        <taxon>Archaea</taxon>
        <taxon>Methanobacteriati</taxon>
        <taxon>Methanobacteriota</taxon>
        <taxon>Stenosarchaea group</taxon>
        <taxon>Halobacteria</taxon>
        <taxon>Halobacteriales</taxon>
        <taxon>Halobacteriaceae</taxon>
        <taxon>Halobacterium</taxon>
    </lineage>
</organism>
<dbReference type="Pfam" id="PF13460">
    <property type="entry name" value="NAD_binding_10"/>
    <property type="match status" value="1"/>
</dbReference>
<evidence type="ECO:0000313" key="2">
    <source>
        <dbReference type="EMBL" id="MFC3477272.1"/>
    </source>
</evidence>
<comment type="caution">
    <text evidence="2">The sequence shown here is derived from an EMBL/GenBank/DDBJ whole genome shotgun (WGS) entry which is preliminary data.</text>
</comment>
<accession>A0ABD5NDH6</accession>
<protein>
    <submittedName>
        <fullName evidence="2">SDR family oxidoreductase</fullName>
    </submittedName>
</protein>
<gene>
    <name evidence="2" type="ORF">ACFOKC_05990</name>
</gene>
<dbReference type="Proteomes" id="UP001595660">
    <property type="component" value="Unassembled WGS sequence"/>
</dbReference>
<dbReference type="InterPro" id="IPR036291">
    <property type="entry name" value="NAD(P)-bd_dom_sf"/>
</dbReference>
<dbReference type="Gene3D" id="3.40.50.720">
    <property type="entry name" value="NAD(P)-binding Rossmann-like Domain"/>
    <property type="match status" value="1"/>
</dbReference>
<feature type="domain" description="NAD(P)-binding" evidence="1">
    <location>
        <begin position="8"/>
        <end position="199"/>
    </location>
</feature>
<dbReference type="AlphaFoldDB" id="A0ABD5NDH6"/>
<dbReference type="CDD" id="cd05243">
    <property type="entry name" value="SDR_a5"/>
    <property type="match status" value="1"/>
</dbReference>
<dbReference type="EMBL" id="JBHRWN010000002">
    <property type="protein sequence ID" value="MFC3477272.1"/>
    <property type="molecule type" value="Genomic_DNA"/>
</dbReference>
<evidence type="ECO:0000313" key="3">
    <source>
        <dbReference type="Proteomes" id="UP001595660"/>
    </source>
</evidence>
<dbReference type="PANTHER" id="PTHR15020:SF50">
    <property type="entry name" value="UPF0659 PROTEIN YMR090W"/>
    <property type="match status" value="1"/>
</dbReference>
<dbReference type="GeneID" id="69116803"/>
<dbReference type="PANTHER" id="PTHR15020">
    <property type="entry name" value="FLAVIN REDUCTASE-RELATED"/>
    <property type="match status" value="1"/>
</dbReference>
<proteinExistence type="predicted"/>
<dbReference type="InterPro" id="IPR016040">
    <property type="entry name" value="NAD(P)-bd_dom"/>
</dbReference>
<dbReference type="SUPFAM" id="SSF51735">
    <property type="entry name" value="NAD(P)-binding Rossmann-fold domains"/>
    <property type="match status" value="1"/>
</dbReference>
<sequence length="231" mass="24238">MATVLVAGASGGTGLRLLDALAATDYEVRATTRSASKRERLLDAGADDVAVGDLTNRDAAARAVRGVDRVLCAVGSKPDPRLLVASGIVDDRGVRNLVHASVAADVDRFVLESAIGVGDSKAKMARWMRVLLWPVLDAKNRAEAELRTSGLEHVIVRPGGLTDAPATRDVLVAEGGATVSGTVPRADVARLMVAALDTPAAANRTFEVVSRDGLRGRARGLVDIDWAWPDD</sequence>